<dbReference type="GO" id="GO:0005576">
    <property type="term" value="C:extracellular region"/>
    <property type="evidence" value="ECO:0007669"/>
    <property type="project" value="TreeGrafter"/>
</dbReference>
<dbReference type="PROSITE" id="PS51257">
    <property type="entry name" value="PROKAR_LIPOPROTEIN"/>
    <property type="match status" value="1"/>
</dbReference>
<evidence type="ECO:0000256" key="4">
    <source>
        <dbReference type="SAM" id="SignalP"/>
    </source>
</evidence>
<dbReference type="GO" id="GO:0006865">
    <property type="term" value="P:amino acid transport"/>
    <property type="evidence" value="ECO:0007669"/>
    <property type="project" value="TreeGrafter"/>
</dbReference>
<feature type="signal peptide" evidence="4">
    <location>
        <begin position="1"/>
        <end position="26"/>
    </location>
</feature>
<dbReference type="Proteomes" id="UP000216789">
    <property type="component" value="Unassembled WGS sequence"/>
</dbReference>
<dbReference type="PANTHER" id="PTHR30085:SF6">
    <property type="entry name" value="ABC TRANSPORTER GLUTAMINE-BINDING PROTEIN GLNH"/>
    <property type="match status" value="1"/>
</dbReference>
<name>A0A267WJY2_BIFPS</name>
<evidence type="ECO:0000256" key="3">
    <source>
        <dbReference type="ARBA" id="ARBA00022729"/>
    </source>
</evidence>
<evidence type="ECO:0000313" key="6">
    <source>
        <dbReference type="EMBL" id="PAC72908.1"/>
    </source>
</evidence>
<dbReference type="InterPro" id="IPR051455">
    <property type="entry name" value="Bact_solute-bind_prot3"/>
</dbReference>
<dbReference type="PANTHER" id="PTHR30085">
    <property type="entry name" value="AMINO ACID ABC TRANSPORTER PERMEASE"/>
    <property type="match status" value="1"/>
</dbReference>
<evidence type="ECO:0000313" key="7">
    <source>
        <dbReference type="Proteomes" id="UP000216789"/>
    </source>
</evidence>
<sequence length="288" mass="29591">MSRLSRLSRNIAALVCAASTVLGTSACGTSISVVTNGLAQGPTIAIGVAADQPGLGFLHGGEYSGFDISVAQYVANTLGFAKKQIVFKQVLPSTRVSSLEDGTVDMVVDAFAADDVQDGEVELAGPYLTVHAALLVRSDSAGTITGTDDLAGRTVCVAKGGIPSYSVRNLAEDVTVSERDTYPQCETALMIGQADAIAADDAIAAGLASNRGGGYLKVVGETFGERSYAIAVKSGQSTLAKQIDAALQSMMDDGSWKQAIDKMKQSIGYVPDMSLNPPAITLSAASEG</sequence>
<dbReference type="EMBL" id="MNLB01000010">
    <property type="protein sequence ID" value="PAC72908.1"/>
    <property type="molecule type" value="Genomic_DNA"/>
</dbReference>
<feature type="domain" description="Solute-binding protein family 3/N-terminal" evidence="5">
    <location>
        <begin position="43"/>
        <end position="267"/>
    </location>
</feature>
<dbReference type="Pfam" id="PF00497">
    <property type="entry name" value="SBP_bac_3"/>
    <property type="match status" value="1"/>
</dbReference>
<evidence type="ECO:0000259" key="5">
    <source>
        <dbReference type="SMART" id="SM00062"/>
    </source>
</evidence>
<accession>A0A267WJY2</accession>
<dbReference type="SMART" id="SM00062">
    <property type="entry name" value="PBPb"/>
    <property type="match status" value="1"/>
</dbReference>
<comment type="caution">
    <text evidence="6">The sequence shown here is derived from an EMBL/GenBank/DDBJ whole genome shotgun (WGS) entry which is preliminary data.</text>
</comment>
<keyword evidence="2" id="KW-0813">Transport</keyword>
<reference evidence="6 7" key="1">
    <citation type="journal article" date="2017" name="ISME J.">
        <title>Unveiling bifidobacterial biogeography across the mammalian branch of the tree of life.</title>
        <authorList>
            <person name="Milani C."/>
            <person name="Mangifesta M."/>
            <person name="Mancabelli L."/>
            <person name="Lugli G.A."/>
            <person name="James K."/>
            <person name="Duranti S."/>
            <person name="Turroni F."/>
            <person name="Ferrario C."/>
            <person name="Ossiprandi M.C."/>
            <person name="van Sinderen D."/>
            <person name="Ventura M."/>
        </authorList>
    </citation>
    <scope>NUCLEOTIDE SEQUENCE [LARGE SCALE GENOMIC DNA]</scope>
    <source>
        <strain evidence="6 7">1E</strain>
    </source>
</reference>
<dbReference type="RefSeq" id="WP_423242896.1">
    <property type="nucleotide sequence ID" value="NZ_MNLB01000010.1"/>
</dbReference>
<keyword evidence="3 4" id="KW-0732">Signal</keyword>
<dbReference type="AlphaFoldDB" id="A0A267WJY2"/>
<feature type="chain" id="PRO_5012356942" evidence="4">
    <location>
        <begin position="27"/>
        <end position="288"/>
    </location>
</feature>
<evidence type="ECO:0000256" key="2">
    <source>
        <dbReference type="ARBA" id="ARBA00022448"/>
    </source>
</evidence>
<dbReference type="SUPFAM" id="SSF53850">
    <property type="entry name" value="Periplasmic binding protein-like II"/>
    <property type="match status" value="1"/>
</dbReference>
<comment type="similarity">
    <text evidence="1">Belongs to the bacterial solute-binding protein 3 family.</text>
</comment>
<dbReference type="InterPro" id="IPR001638">
    <property type="entry name" value="Solute-binding_3/MltF_N"/>
</dbReference>
<dbReference type="GO" id="GO:0030288">
    <property type="term" value="C:outer membrane-bounded periplasmic space"/>
    <property type="evidence" value="ECO:0007669"/>
    <property type="project" value="TreeGrafter"/>
</dbReference>
<proteinExistence type="inferred from homology"/>
<dbReference type="Gene3D" id="3.40.190.10">
    <property type="entry name" value="Periplasmic binding protein-like II"/>
    <property type="match status" value="2"/>
</dbReference>
<gene>
    <name evidence="6" type="ORF">BPS1E_1602</name>
</gene>
<evidence type="ECO:0000256" key="1">
    <source>
        <dbReference type="ARBA" id="ARBA00010333"/>
    </source>
</evidence>
<organism evidence="6 7">
    <name type="scientific">Bifidobacterium pseudocatenulatum</name>
    <dbReference type="NCBI Taxonomy" id="28026"/>
    <lineage>
        <taxon>Bacteria</taxon>
        <taxon>Bacillati</taxon>
        <taxon>Actinomycetota</taxon>
        <taxon>Actinomycetes</taxon>
        <taxon>Bifidobacteriales</taxon>
        <taxon>Bifidobacteriaceae</taxon>
        <taxon>Bifidobacterium</taxon>
    </lineage>
</organism>
<protein>
    <submittedName>
        <fullName evidence="6">ABC transporter substrate-binding protein</fullName>
    </submittedName>
</protein>